<evidence type="ECO:0000313" key="1">
    <source>
        <dbReference type="EMBL" id="KAJ9117747.1"/>
    </source>
</evidence>
<sequence length="233" mass="25502">MAPSQVLPHALDLPIFRFLKDKRVVLASASPRREELLETSGLKPDIIPSTFAENLPHGSYSNALAEYPIATAMEVYERLIAEDEMTAPELVISADTIIIYPPQSDIASITADPTSSSKASHWTAVNTHITSAEEAEDLGEGERQGEGKRDELNWSGKRGGPSKILEKPLDKDDQCIQPSLNRDSDFVSTLVQFNDNSPELIKAYVKSGEGIDRAGGFAAQVHTLRPKHIPISR</sequence>
<accession>A0ACC2X373</accession>
<keyword evidence="2" id="KW-1185">Reference proteome</keyword>
<proteinExistence type="predicted"/>
<comment type="caution">
    <text evidence="1">The sequence shown here is derived from an EMBL/GenBank/DDBJ whole genome shotgun (WGS) entry which is preliminary data.</text>
</comment>
<dbReference type="EMBL" id="JASBWS010000001">
    <property type="protein sequence ID" value="KAJ9117747.1"/>
    <property type="molecule type" value="Genomic_DNA"/>
</dbReference>
<organism evidence="1 2">
    <name type="scientific">Naganishia adeliensis</name>
    <dbReference type="NCBI Taxonomy" id="92952"/>
    <lineage>
        <taxon>Eukaryota</taxon>
        <taxon>Fungi</taxon>
        <taxon>Dikarya</taxon>
        <taxon>Basidiomycota</taxon>
        <taxon>Agaricomycotina</taxon>
        <taxon>Tremellomycetes</taxon>
        <taxon>Filobasidiales</taxon>
        <taxon>Filobasidiaceae</taxon>
        <taxon>Naganishia</taxon>
    </lineage>
</organism>
<evidence type="ECO:0000313" key="2">
    <source>
        <dbReference type="Proteomes" id="UP001230649"/>
    </source>
</evidence>
<gene>
    <name evidence="1" type="ORF">QFC20_000025</name>
</gene>
<reference evidence="1" key="1">
    <citation type="submission" date="2023-04" db="EMBL/GenBank/DDBJ databases">
        <title>Draft Genome sequencing of Naganishia species isolated from polar environments using Oxford Nanopore Technology.</title>
        <authorList>
            <person name="Leo P."/>
            <person name="Venkateswaran K."/>
        </authorList>
    </citation>
    <scope>NUCLEOTIDE SEQUENCE</scope>
    <source>
        <strain evidence="1">MNA-CCFEE 5262</strain>
    </source>
</reference>
<protein>
    <submittedName>
        <fullName evidence="1">Uncharacterized protein</fullName>
    </submittedName>
</protein>
<dbReference type="Proteomes" id="UP001230649">
    <property type="component" value="Unassembled WGS sequence"/>
</dbReference>
<name>A0ACC2X373_9TREE</name>